<evidence type="ECO:0000313" key="12">
    <source>
        <dbReference type="Proteomes" id="UP000246077"/>
    </source>
</evidence>
<dbReference type="InterPro" id="IPR017716">
    <property type="entry name" value="S-AdoMet_deCOase_pro-enz"/>
</dbReference>
<keyword evidence="4" id="KW-0068">Autocatalytic cleavage</keyword>
<dbReference type="OrthoDB" id="9793120at2"/>
<dbReference type="Gene3D" id="3.30.160.750">
    <property type="match status" value="1"/>
</dbReference>
<keyword evidence="6" id="KW-0620">Polyamine biosynthesis</keyword>
<reference evidence="12" key="1">
    <citation type="submission" date="2018-05" db="EMBL/GenBank/DDBJ databases">
        <title>Zavarzinia sp. HR-AS.</title>
        <authorList>
            <person name="Lee Y."/>
            <person name="Jeon C.O."/>
        </authorList>
    </citation>
    <scope>NUCLEOTIDE SEQUENCE [LARGE SCALE GENOMIC DNA]</scope>
    <source>
        <strain evidence="12">DSM 1231</strain>
    </source>
</reference>
<evidence type="ECO:0000256" key="1">
    <source>
        <dbReference type="ARBA" id="ARBA00001928"/>
    </source>
</evidence>
<keyword evidence="8" id="KW-0456">Lyase</keyword>
<evidence type="ECO:0000256" key="4">
    <source>
        <dbReference type="ARBA" id="ARBA00022813"/>
    </source>
</evidence>
<dbReference type="PANTHER" id="PTHR33866">
    <property type="entry name" value="S-ADENOSYLMETHIONINE DECARBOXYLASE PROENZYME"/>
    <property type="match status" value="1"/>
</dbReference>
<comment type="cofactor">
    <cofactor evidence="1">
        <name>pyruvate</name>
        <dbReference type="ChEBI" id="CHEBI:15361"/>
    </cofactor>
</comment>
<dbReference type="Pfam" id="PF02675">
    <property type="entry name" value="AdoMet_dc"/>
    <property type="match status" value="1"/>
</dbReference>
<dbReference type="PANTHER" id="PTHR33866:SF2">
    <property type="entry name" value="S-ADENOSYLMETHIONINE DECARBOXYLASE PROENZYME"/>
    <property type="match status" value="1"/>
</dbReference>
<evidence type="ECO:0000256" key="10">
    <source>
        <dbReference type="ARBA" id="ARBA00023317"/>
    </source>
</evidence>
<gene>
    <name evidence="11" type="primary">speD</name>
    <name evidence="11" type="ORF">DKG75_02795</name>
</gene>
<dbReference type="Proteomes" id="UP000246077">
    <property type="component" value="Unassembled WGS sequence"/>
</dbReference>
<keyword evidence="9" id="KW-0704">Schiff base</keyword>
<keyword evidence="10" id="KW-0670">Pyruvate</keyword>
<keyword evidence="2" id="KW-0949">S-adenosyl-L-methionine</keyword>
<keyword evidence="12" id="KW-1185">Reference proteome</keyword>
<evidence type="ECO:0000256" key="3">
    <source>
        <dbReference type="ARBA" id="ARBA00022793"/>
    </source>
</evidence>
<dbReference type="InterPro" id="IPR016067">
    <property type="entry name" value="S-AdoMet_deCO2ase_core"/>
</dbReference>
<comment type="caution">
    <text evidence="11">The sequence shown here is derived from an EMBL/GenBank/DDBJ whole genome shotgun (WGS) entry which is preliminary data.</text>
</comment>
<evidence type="ECO:0000256" key="9">
    <source>
        <dbReference type="ARBA" id="ARBA00023270"/>
    </source>
</evidence>
<organism evidence="11 12">
    <name type="scientific">Zavarzinia compransoris</name>
    <dbReference type="NCBI Taxonomy" id="1264899"/>
    <lineage>
        <taxon>Bacteria</taxon>
        <taxon>Pseudomonadati</taxon>
        <taxon>Pseudomonadota</taxon>
        <taxon>Alphaproteobacteria</taxon>
        <taxon>Rhodospirillales</taxon>
        <taxon>Zavarziniaceae</taxon>
        <taxon>Zavarzinia</taxon>
    </lineage>
</organism>
<dbReference type="RefSeq" id="WP_109919550.1">
    <property type="nucleotide sequence ID" value="NZ_QGLF01000001.1"/>
</dbReference>
<dbReference type="Gene3D" id="3.30.360.110">
    <property type="entry name" value="S-adenosylmethionine decarboxylase domain"/>
    <property type="match status" value="1"/>
</dbReference>
<sequence>MNDQFRPSLHLLADFWDGGPLDDVALMERALVEATAACGARLLHLKLHDFGAGGGITGFALLAESHISAHSWPELGLLAVDVFVCGQSEADKALAVFRRLYRPARESVIRALRGMDPA</sequence>
<dbReference type="GO" id="GO:0004014">
    <property type="term" value="F:adenosylmethionine decarboxylase activity"/>
    <property type="evidence" value="ECO:0007669"/>
    <property type="project" value="InterPro"/>
</dbReference>
<name>A0A317E8R6_9PROT</name>
<accession>A0A317E8R6</accession>
<dbReference type="InterPro" id="IPR003826">
    <property type="entry name" value="AdoMetDC_fam_prok"/>
</dbReference>
<keyword evidence="3" id="KW-0210">Decarboxylase</keyword>
<evidence type="ECO:0000256" key="2">
    <source>
        <dbReference type="ARBA" id="ARBA00022691"/>
    </source>
</evidence>
<dbReference type="GO" id="GO:0005829">
    <property type="term" value="C:cytosol"/>
    <property type="evidence" value="ECO:0007669"/>
    <property type="project" value="TreeGrafter"/>
</dbReference>
<dbReference type="AlphaFoldDB" id="A0A317E8R6"/>
<keyword evidence="5" id="KW-0745">Spermidine biosynthesis</keyword>
<dbReference type="InterPro" id="IPR042286">
    <property type="entry name" value="AdoMetDC_C"/>
</dbReference>
<dbReference type="InterPro" id="IPR042284">
    <property type="entry name" value="AdoMetDC_N"/>
</dbReference>
<keyword evidence="7" id="KW-0865">Zymogen</keyword>
<protein>
    <submittedName>
        <fullName evidence="11">Adenosylmethionine decarboxylase</fullName>
    </submittedName>
</protein>
<dbReference type="NCBIfam" id="TIGR03330">
    <property type="entry name" value="SAM_DCase_Bsu"/>
    <property type="match status" value="1"/>
</dbReference>
<evidence type="ECO:0000256" key="6">
    <source>
        <dbReference type="ARBA" id="ARBA00023115"/>
    </source>
</evidence>
<evidence type="ECO:0000256" key="5">
    <source>
        <dbReference type="ARBA" id="ARBA00023066"/>
    </source>
</evidence>
<dbReference type="SUPFAM" id="SSF56276">
    <property type="entry name" value="S-adenosylmethionine decarboxylase"/>
    <property type="match status" value="1"/>
</dbReference>
<dbReference type="GO" id="GO:0008295">
    <property type="term" value="P:spermidine biosynthetic process"/>
    <property type="evidence" value="ECO:0007669"/>
    <property type="project" value="UniProtKB-KW"/>
</dbReference>
<evidence type="ECO:0000256" key="8">
    <source>
        <dbReference type="ARBA" id="ARBA00023239"/>
    </source>
</evidence>
<dbReference type="EMBL" id="QGLF01000001">
    <property type="protein sequence ID" value="PWR23517.1"/>
    <property type="molecule type" value="Genomic_DNA"/>
</dbReference>
<evidence type="ECO:0000313" key="11">
    <source>
        <dbReference type="EMBL" id="PWR23517.1"/>
    </source>
</evidence>
<evidence type="ECO:0000256" key="7">
    <source>
        <dbReference type="ARBA" id="ARBA00023145"/>
    </source>
</evidence>
<proteinExistence type="predicted"/>